<evidence type="ECO:0000313" key="2">
    <source>
        <dbReference type="EMBL" id="CAA7052658.1"/>
    </source>
</evidence>
<accession>A0A6D2KL82</accession>
<dbReference type="Pfam" id="PF00078">
    <property type="entry name" value="RVT_1"/>
    <property type="match status" value="1"/>
</dbReference>
<dbReference type="Proteomes" id="UP000467841">
    <property type="component" value="Unassembled WGS sequence"/>
</dbReference>
<proteinExistence type="predicted"/>
<feature type="domain" description="Reverse transcriptase" evidence="1">
    <location>
        <begin position="2"/>
        <end position="112"/>
    </location>
</feature>
<gene>
    <name evidence="2" type="ORF">MERR_LOCUS39893</name>
</gene>
<dbReference type="AlphaFoldDB" id="A0A6D2KL82"/>
<organism evidence="2 3">
    <name type="scientific">Microthlaspi erraticum</name>
    <dbReference type="NCBI Taxonomy" id="1685480"/>
    <lineage>
        <taxon>Eukaryota</taxon>
        <taxon>Viridiplantae</taxon>
        <taxon>Streptophyta</taxon>
        <taxon>Embryophyta</taxon>
        <taxon>Tracheophyta</taxon>
        <taxon>Spermatophyta</taxon>
        <taxon>Magnoliopsida</taxon>
        <taxon>eudicotyledons</taxon>
        <taxon>Gunneridae</taxon>
        <taxon>Pentapetalae</taxon>
        <taxon>rosids</taxon>
        <taxon>malvids</taxon>
        <taxon>Brassicales</taxon>
        <taxon>Brassicaceae</taxon>
        <taxon>Coluteocarpeae</taxon>
        <taxon>Microthlaspi</taxon>
    </lineage>
</organism>
<reference evidence="2" key="1">
    <citation type="submission" date="2020-01" db="EMBL/GenBank/DDBJ databases">
        <authorList>
            <person name="Mishra B."/>
        </authorList>
    </citation>
    <scope>NUCLEOTIDE SEQUENCE [LARGE SCALE GENOMIC DNA]</scope>
</reference>
<comment type="caution">
    <text evidence="2">The sequence shown here is derived from an EMBL/GenBank/DDBJ whole genome shotgun (WGS) entry which is preliminary data.</text>
</comment>
<dbReference type="InterPro" id="IPR000477">
    <property type="entry name" value="RT_dom"/>
</dbReference>
<evidence type="ECO:0000313" key="3">
    <source>
        <dbReference type="Proteomes" id="UP000467841"/>
    </source>
</evidence>
<dbReference type="OrthoDB" id="1112880at2759"/>
<sequence>MTDLRPICLCSVLYKIVSKIMVKRLQPFLSQIVSVNQSAFVAERLISDNSIIAHELVHGLRTHDRISGEYMAVKSDMSKAYDRVEWGYLTALLTALGLHSEWVKCVMICVTSVSYSVLINDQPHGIITPIED</sequence>
<dbReference type="PANTHER" id="PTHR46890:SF48">
    <property type="entry name" value="RNA-DIRECTED DNA POLYMERASE"/>
    <property type="match status" value="1"/>
</dbReference>
<dbReference type="EMBL" id="CACVBM020001507">
    <property type="protein sequence ID" value="CAA7052658.1"/>
    <property type="molecule type" value="Genomic_DNA"/>
</dbReference>
<dbReference type="InterPro" id="IPR052343">
    <property type="entry name" value="Retrotransposon-Effector_Assoc"/>
</dbReference>
<protein>
    <recommendedName>
        <fullName evidence="1">Reverse transcriptase domain-containing protein</fullName>
    </recommendedName>
</protein>
<name>A0A6D2KL82_9BRAS</name>
<dbReference type="PANTHER" id="PTHR46890">
    <property type="entry name" value="NON-LTR RETROLELEMENT REVERSE TRANSCRIPTASE-LIKE PROTEIN-RELATED"/>
    <property type="match status" value="1"/>
</dbReference>
<evidence type="ECO:0000259" key="1">
    <source>
        <dbReference type="Pfam" id="PF00078"/>
    </source>
</evidence>
<keyword evidence="3" id="KW-1185">Reference proteome</keyword>